<dbReference type="AlphaFoldDB" id="A0A2T6ZSW8"/>
<feature type="transmembrane region" description="Helical" evidence="1">
    <location>
        <begin position="21"/>
        <end position="38"/>
    </location>
</feature>
<feature type="transmembrane region" description="Helical" evidence="1">
    <location>
        <begin position="58"/>
        <end position="75"/>
    </location>
</feature>
<evidence type="ECO:0000313" key="2">
    <source>
        <dbReference type="EMBL" id="PUU78578.1"/>
    </source>
</evidence>
<sequence>MLDKRSRIPSSKLRSLMLSELRTASTAIVLLLSIYSVSDVSLPQRGGKKEVEGANSHRYFSFSISLLTIFFLIKMKRDTRGVEIHLAQAVLYRGHPRQPIRHPGSPSTGSWI</sequence>
<evidence type="ECO:0000313" key="3">
    <source>
        <dbReference type="Proteomes" id="UP000244722"/>
    </source>
</evidence>
<comment type="caution">
    <text evidence="2">The sequence shown here is derived from an EMBL/GenBank/DDBJ whole genome shotgun (WGS) entry which is preliminary data.</text>
</comment>
<gene>
    <name evidence="2" type="ORF">B9Z19DRAFT_61751</name>
</gene>
<dbReference type="EMBL" id="NESQ01000115">
    <property type="protein sequence ID" value="PUU78578.1"/>
    <property type="molecule type" value="Genomic_DNA"/>
</dbReference>
<keyword evidence="1" id="KW-0812">Transmembrane</keyword>
<accession>A0A2T6ZSW8</accession>
<protein>
    <submittedName>
        <fullName evidence="2">Uncharacterized protein</fullName>
    </submittedName>
</protein>
<keyword evidence="1" id="KW-1133">Transmembrane helix</keyword>
<keyword evidence="1" id="KW-0472">Membrane</keyword>
<proteinExistence type="predicted"/>
<reference evidence="2 3" key="1">
    <citation type="submission" date="2017-04" db="EMBL/GenBank/DDBJ databases">
        <title>Draft genome sequence of Tuber borchii Vittad., a whitish edible truffle.</title>
        <authorList>
            <consortium name="DOE Joint Genome Institute"/>
            <person name="Murat C."/>
            <person name="Kuo A."/>
            <person name="Barry K.W."/>
            <person name="Clum A."/>
            <person name="Dockter R.B."/>
            <person name="Fauchery L."/>
            <person name="Iotti M."/>
            <person name="Kohler A."/>
            <person name="Labutti K."/>
            <person name="Lindquist E.A."/>
            <person name="Lipzen A."/>
            <person name="Ohm R.A."/>
            <person name="Wang M."/>
            <person name="Grigoriev I.V."/>
            <person name="Zambonelli A."/>
            <person name="Martin F.M."/>
        </authorList>
    </citation>
    <scope>NUCLEOTIDE SEQUENCE [LARGE SCALE GENOMIC DNA]</scope>
    <source>
        <strain evidence="2 3">Tbo3840</strain>
    </source>
</reference>
<keyword evidence="3" id="KW-1185">Reference proteome</keyword>
<dbReference type="Proteomes" id="UP000244722">
    <property type="component" value="Unassembled WGS sequence"/>
</dbReference>
<name>A0A2T6ZSW8_TUBBO</name>
<evidence type="ECO:0000256" key="1">
    <source>
        <dbReference type="SAM" id="Phobius"/>
    </source>
</evidence>
<organism evidence="2 3">
    <name type="scientific">Tuber borchii</name>
    <name type="common">White truffle</name>
    <dbReference type="NCBI Taxonomy" id="42251"/>
    <lineage>
        <taxon>Eukaryota</taxon>
        <taxon>Fungi</taxon>
        <taxon>Dikarya</taxon>
        <taxon>Ascomycota</taxon>
        <taxon>Pezizomycotina</taxon>
        <taxon>Pezizomycetes</taxon>
        <taxon>Pezizales</taxon>
        <taxon>Tuberaceae</taxon>
        <taxon>Tuber</taxon>
    </lineage>
</organism>